<dbReference type="Proteomes" id="UP000037696">
    <property type="component" value="Unassembled WGS sequence"/>
</dbReference>
<comment type="caution">
    <text evidence="1">The sequence shown here is derived from an EMBL/GenBank/DDBJ whole genome shotgun (WGS) entry which is preliminary data.</text>
</comment>
<dbReference type="AlphaFoldDB" id="A0A0M8P4Q4"/>
<protein>
    <submittedName>
        <fullName evidence="1">Uncharacterized protein</fullName>
    </submittedName>
</protein>
<evidence type="ECO:0000313" key="2">
    <source>
        <dbReference type="Proteomes" id="UP000037696"/>
    </source>
</evidence>
<accession>A0A0M8P4Q4</accession>
<dbReference type="EMBL" id="LHQQ01000049">
    <property type="protein sequence ID" value="KOS45088.1"/>
    <property type="molecule type" value="Genomic_DNA"/>
</dbReference>
<gene>
    <name evidence="1" type="ORF">ACN38_g3971</name>
</gene>
<evidence type="ECO:0000313" key="1">
    <source>
        <dbReference type="EMBL" id="KOS45088.1"/>
    </source>
</evidence>
<name>A0A0M8P4Q4_9EURO</name>
<proteinExistence type="predicted"/>
<organism evidence="1 2">
    <name type="scientific">Penicillium nordicum</name>
    <dbReference type="NCBI Taxonomy" id="229535"/>
    <lineage>
        <taxon>Eukaryota</taxon>
        <taxon>Fungi</taxon>
        <taxon>Dikarya</taxon>
        <taxon>Ascomycota</taxon>
        <taxon>Pezizomycotina</taxon>
        <taxon>Eurotiomycetes</taxon>
        <taxon>Eurotiomycetidae</taxon>
        <taxon>Eurotiales</taxon>
        <taxon>Aspergillaceae</taxon>
        <taxon>Penicillium</taxon>
    </lineage>
</organism>
<keyword evidence="2" id="KW-1185">Reference proteome</keyword>
<sequence>MKWGSQFHNAEEGSKRDNVKAYTHIPSVSTPAASTCLPLRLSSRMLTHGNQIEIEDHRWQDNLGRDNVQVVVFFFLPDIGALCKEIKRIEISETRLSLKHQRPGWGTKGKKRSDVTGIGSSYWVPAKVWVVRANAVYRVP</sequence>
<reference evidence="1 2" key="1">
    <citation type="submission" date="2015-08" db="EMBL/GenBank/DDBJ databases">
        <title>Genome sequencing of Penicillium nordicum.</title>
        <authorList>
            <person name="Nguyen H.D."/>
            <person name="Seifert K.A."/>
        </authorList>
    </citation>
    <scope>NUCLEOTIDE SEQUENCE [LARGE SCALE GENOMIC DNA]</scope>
    <source>
        <strain evidence="1 2">DAOMC 185683</strain>
    </source>
</reference>